<name>A0A5C1AD47_9BACT</name>
<reference evidence="3" key="1">
    <citation type="submission" date="2019-08" db="EMBL/GenBank/DDBJ databases">
        <title>Limnoglobus roseus gen. nov., sp. nov., a novel freshwater planctomycete with a giant genome from the family Gemmataceae.</title>
        <authorList>
            <person name="Kulichevskaya I.S."/>
            <person name="Naumoff D.G."/>
            <person name="Miroshnikov K."/>
            <person name="Ivanova A."/>
            <person name="Philippov D.A."/>
            <person name="Hakobyan A."/>
            <person name="Rijpstra I.C."/>
            <person name="Sinninghe Damste J.S."/>
            <person name="Liesack W."/>
            <person name="Dedysh S.N."/>
        </authorList>
    </citation>
    <scope>NUCLEOTIDE SEQUENCE [LARGE SCALE GENOMIC DNA]</scope>
    <source>
        <strain evidence="3">PX52</strain>
    </source>
</reference>
<keyword evidence="1" id="KW-0732">Signal</keyword>
<dbReference type="EMBL" id="CP042425">
    <property type="protein sequence ID" value="QEL15034.1"/>
    <property type="molecule type" value="Genomic_DNA"/>
</dbReference>
<gene>
    <name evidence="2" type="ORF">PX52LOC_01939</name>
</gene>
<evidence type="ECO:0000313" key="2">
    <source>
        <dbReference type="EMBL" id="QEL15034.1"/>
    </source>
</evidence>
<accession>A0A5C1AD47</accession>
<sequence>MTIQRNLRTLAAAVLTTIAAAGCGNSGPKTHAVTGQVVYTGGDVAQLAGHNVEVALSSDPNVRAYGVIEPNGRFKLQTYENGKIIRGAKEGAYDARVVIADEGDGQSKKPKLAVRYLKFNTSGLKVNVPATDDVQLTVATK</sequence>
<dbReference type="KEGG" id="lrs:PX52LOC_01939"/>
<evidence type="ECO:0000313" key="3">
    <source>
        <dbReference type="Proteomes" id="UP000324974"/>
    </source>
</evidence>
<evidence type="ECO:0008006" key="4">
    <source>
        <dbReference type="Google" id="ProtNLM"/>
    </source>
</evidence>
<proteinExistence type="predicted"/>
<evidence type="ECO:0000256" key="1">
    <source>
        <dbReference type="SAM" id="SignalP"/>
    </source>
</evidence>
<keyword evidence="3" id="KW-1185">Reference proteome</keyword>
<dbReference type="Proteomes" id="UP000324974">
    <property type="component" value="Chromosome"/>
</dbReference>
<dbReference type="AlphaFoldDB" id="A0A5C1AD47"/>
<protein>
    <recommendedName>
        <fullName evidence="4">Carboxypeptidase regulatory-like domain-containing protein</fullName>
    </recommendedName>
</protein>
<feature type="chain" id="PRO_5022740908" description="Carboxypeptidase regulatory-like domain-containing protein" evidence="1">
    <location>
        <begin position="22"/>
        <end position="141"/>
    </location>
</feature>
<organism evidence="2 3">
    <name type="scientific">Limnoglobus roseus</name>
    <dbReference type="NCBI Taxonomy" id="2598579"/>
    <lineage>
        <taxon>Bacteria</taxon>
        <taxon>Pseudomonadati</taxon>
        <taxon>Planctomycetota</taxon>
        <taxon>Planctomycetia</taxon>
        <taxon>Gemmatales</taxon>
        <taxon>Gemmataceae</taxon>
        <taxon>Limnoglobus</taxon>
    </lineage>
</organism>
<dbReference type="OrthoDB" id="285047at2"/>
<feature type="signal peptide" evidence="1">
    <location>
        <begin position="1"/>
        <end position="21"/>
    </location>
</feature>
<dbReference type="RefSeq" id="WP_149109882.1">
    <property type="nucleotide sequence ID" value="NZ_CP042425.1"/>
</dbReference>
<dbReference type="PROSITE" id="PS51257">
    <property type="entry name" value="PROKAR_LIPOPROTEIN"/>
    <property type="match status" value="1"/>
</dbReference>